<evidence type="ECO:0000256" key="5">
    <source>
        <dbReference type="ARBA" id="ARBA00023163"/>
    </source>
</evidence>
<dbReference type="AlphaFoldDB" id="A0A136Q5C8"/>
<comment type="function">
    <text evidence="6">Repressor of the lactose catabolism operon. Galactose-6-phosphate is the inducer.</text>
</comment>
<evidence type="ECO:0000259" key="7">
    <source>
        <dbReference type="PROSITE" id="PS51000"/>
    </source>
</evidence>
<name>A0A136Q5C8_9FIRM</name>
<protein>
    <recommendedName>
        <fullName evidence="1">Lactose phosphotransferase system repressor</fullName>
    </recommendedName>
</protein>
<dbReference type="KEGG" id="cmiu:B1H56_12330"/>
<dbReference type="GO" id="GO:0003677">
    <property type="term" value="F:DNA binding"/>
    <property type="evidence" value="ECO:0007669"/>
    <property type="project" value="UniProtKB-KW"/>
</dbReference>
<reference evidence="8 9" key="1">
    <citation type="submission" date="2016-02" db="EMBL/GenBank/DDBJ databases">
        <authorList>
            <person name="Wen L."/>
            <person name="He K."/>
            <person name="Yang H."/>
        </authorList>
    </citation>
    <scope>NUCLEOTIDE SEQUENCE [LARGE SCALE GENOMIC DNA]</scope>
    <source>
        <strain evidence="8 9">DSM 22607</strain>
    </source>
</reference>
<sequence>MKKTALNRRDEIAKSLMQDGQISTQALAREYGVSVETIRKDLLYLQKSGIAKKGYGGAVVCTEWNEQSFGQKSIEHQAEKARIAGRALDFVCDGDIVILDSGSTVAALARLLLNKKRLTVFTNSLYAAQTLSPADSRVYLLGGAVQPTSNASTGHWALQALGEIRANTAFLGTSGFYGRSGPCVENFGESEVKKAMIAAANKTVLLADSSKERQDAMIRFAGWEDIDLWITDGGIGGKTLDGISDKTEVIVI</sequence>
<gene>
    <name evidence="8" type="ORF">HMPREF3293_01360</name>
</gene>
<dbReference type="STRING" id="626937.HMPREF3293_01360"/>
<dbReference type="Gene3D" id="3.40.50.1360">
    <property type="match status" value="1"/>
</dbReference>
<dbReference type="SUPFAM" id="SSF46785">
    <property type="entry name" value="Winged helix' DNA-binding domain"/>
    <property type="match status" value="1"/>
</dbReference>
<dbReference type="PROSITE" id="PS00894">
    <property type="entry name" value="HTH_DEOR_1"/>
    <property type="match status" value="1"/>
</dbReference>
<dbReference type="Pfam" id="PF00455">
    <property type="entry name" value="DeoRC"/>
    <property type="match status" value="1"/>
</dbReference>
<dbReference type="Proteomes" id="UP000070366">
    <property type="component" value="Unassembled WGS sequence"/>
</dbReference>
<keyword evidence="5" id="KW-0804">Transcription</keyword>
<evidence type="ECO:0000313" key="9">
    <source>
        <dbReference type="Proteomes" id="UP000070366"/>
    </source>
</evidence>
<dbReference type="PANTHER" id="PTHR30363:SF4">
    <property type="entry name" value="GLYCEROL-3-PHOSPHATE REGULON REPRESSOR"/>
    <property type="match status" value="1"/>
</dbReference>
<dbReference type="OrthoDB" id="9797223at2"/>
<evidence type="ECO:0000256" key="2">
    <source>
        <dbReference type="ARBA" id="ARBA00022491"/>
    </source>
</evidence>
<dbReference type="InterPro" id="IPR036388">
    <property type="entry name" value="WH-like_DNA-bd_sf"/>
</dbReference>
<dbReference type="InterPro" id="IPR018356">
    <property type="entry name" value="Tscrpt_reg_HTH_DeoR_CS"/>
</dbReference>
<dbReference type="SMART" id="SM01134">
    <property type="entry name" value="DeoRC"/>
    <property type="match status" value="1"/>
</dbReference>
<dbReference type="SUPFAM" id="SSF100950">
    <property type="entry name" value="NagB/RpiA/CoA transferase-like"/>
    <property type="match status" value="1"/>
</dbReference>
<comment type="caution">
    <text evidence="8">The sequence shown here is derived from an EMBL/GenBank/DDBJ whole genome shotgun (WGS) entry which is preliminary data.</text>
</comment>
<dbReference type="InterPro" id="IPR037171">
    <property type="entry name" value="NagB/RpiA_transferase-like"/>
</dbReference>
<accession>A0A136Q5C8</accession>
<dbReference type="Pfam" id="PF08220">
    <property type="entry name" value="HTH_DeoR"/>
    <property type="match status" value="1"/>
</dbReference>
<keyword evidence="3" id="KW-0805">Transcription regulation</keyword>
<evidence type="ECO:0000256" key="1">
    <source>
        <dbReference type="ARBA" id="ARBA00021390"/>
    </source>
</evidence>
<dbReference type="RefSeq" id="WP_066520982.1">
    <property type="nucleotide sequence ID" value="NZ_CABMOF010000004.1"/>
</dbReference>
<keyword evidence="2" id="KW-0678">Repressor</keyword>
<evidence type="ECO:0000256" key="4">
    <source>
        <dbReference type="ARBA" id="ARBA00023125"/>
    </source>
</evidence>
<dbReference type="InterPro" id="IPR014036">
    <property type="entry name" value="DeoR-like_C"/>
</dbReference>
<dbReference type="InterPro" id="IPR050313">
    <property type="entry name" value="Carb_Metab_HTH_regulators"/>
</dbReference>
<keyword evidence="4" id="KW-0238">DNA-binding</keyword>
<dbReference type="InterPro" id="IPR036390">
    <property type="entry name" value="WH_DNA-bd_sf"/>
</dbReference>
<dbReference type="SMART" id="SM00420">
    <property type="entry name" value="HTH_DEOR"/>
    <property type="match status" value="1"/>
</dbReference>
<keyword evidence="9" id="KW-1185">Reference proteome</keyword>
<dbReference type="GO" id="GO:0003700">
    <property type="term" value="F:DNA-binding transcription factor activity"/>
    <property type="evidence" value="ECO:0007669"/>
    <property type="project" value="InterPro"/>
</dbReference>
<dbReference type="PANTHER" id="PTHR30363">
    <property type="entry name" value="HTH-TYPE TRANSCRIPTIONAL REGULATOR SRLR-RELATED"/>
    <property type="match status" value="1"/>
</dbReference>
<dbReference type="EMBL" id="LSZW01000055">
    <property type="protein sequence ID" value="KXK65867.1"/>
    <property type="molecule type" value="Genomic_DNA"/>
</dbReference>
<feature type="domain" description="HTH deoR-type" evidence="7">
    <location>
        <begin position="5"/>
        <end position="60"/>
    </location>
</feature>
<evidence type="ECO:0000256" key="6">
    <source>
        <dbReference type="ARBA" id="ARBA00024937"/>
    </source>
</evidence>
<proteinExistence type="predicted"/>
<dbReference type="InterPro" id="IPR001034">
    <property type="entry name" value="DeoR_HTH"/>
</dbReference>
<organism evidence="8 9">
    <name type="scientific">Christensenella minuta</name>
    <dbReference type="NCBI Taxonomy" id="626937"/>
    <lineage>
        <taxon>Bacteria</taxon>
        <taxon>Bacillati</taxon>
        <taxon>Bacillota</taxon>
        <taxon>Clostridia</taxon>
        <taxon>Christensenellales</taxon>
        <taxon>Christensenellaceae</taxon>
        <taxon>Christensenella</taxon>
    </lineage>
</organism>
<evidence type="ECO:0000313" key="8">
    <source>
        <dbReference type="EMBL" id="KXK65867.1"/>
    </source>
</evidence>
<dbReference type="PROSITE" id="PS51000">
    <property type="entry name" value="HTH_DEOR_2"/>
    <property type="match status" value="1"/>
</dbReference>
<evidence type="ECO:0000256" key="3">
    <source>
        <dbReference type="ARBA" id="ARBA00023015"/>
    </source>
</evidence>
<dbReference type="Gene3D" id="1.10.10.10">
    <property type="entry name" value="Winged helix-like DNA-binding domain superfamily/Winged helix DNA-binding domain"/>
    <property type="match status" value="1"/>
</dbReference>